<dbReference type="InterPro" id="IPR046450">
    <property type="entry name" value="PA_dom_sf"/>
</dbReference>
<evidence type="ECO:0000313" key="3">
    <source>
        <dbReference type="EMBL" id="NGO37920.1"/>
    </source>
</evidence>
<accession>A0A6M1RXL4</accession>
<proteinExistence type="predicted"/>
<keyword evidence="4" id="KW-1185">Reference proteome</keyword>
<keyword evidence="1" id="KW-0732">Signal</keyword>
<name>A0A6M1RXL4_9BACT</name>
<gene>
    <name evidence="3" type="ORF">G4L39_00675</name>
</gene>
<dbReference type="AlphaFoldDB" id="A0A6M1RXL4"/>
<evidence type="ECO:0000259" key="2">
    <source>
        <dbReference type="Pfam" id="PF02225"/>
    </source>
</evidence>
<dbReference type="SUPFAM" id="SSF52025">
    <property type="entry name" value="PA domain"/>
    <property type="match status" value="1"/>
</dbReference>
<organism evidence="3 4">
    <name type="scientific">Limisphaera ngatamarikiensis</name>
    <dbReference type="NCBI Taxonomy" id="1324935"/>
    <lineage>
        <taxon>Bacteria</taxon>
        <taxon>Pseudomonadati</taxon>
        <taxon>Verrucomicrobiota</taxon>
        <taxon>Verrucomicrobiia</taxon>
        <taxon>Limisphaerales</taxon>
        <taxon>Limisphaeraceae</taxon>
        <taxon>Limisphaera</taxon>
    </lineage>
</organism>
<feature type="signal peptide" evidence="1">
    <location>
        <begin position="1"/>
        <end position="25"/>
    </location>
</feature>
<dbReference type="Proteomes" id="UP000477311">
    <property type="component" value="Unassembled WGS sequence"/>
</dbReference>
<comment type="caution">
    <text evidence="3">The sequence shown here is derived from an EMBL/GenBank/DDBJ whole genome shotgun (WGS) entry which is preliminary data.</text>
</comment>
<evidence type="ECO:0000256" key="1">
    <source>
        <dbReference type="SAM" id="SignalP"/>
    </source>
</evidence>
<protein>
    <recommendedName>
        <fullName evidence="2">PA domain-containing protein</fullName>
    </recommendedName>
</protein>
<feature type="domain" description="PA" evidence="2">
    <location>
        <begin position="954"/>
        <end position="1039"/>
    </location>
</feature>
<dbReference type="Gene3D" id="3.50.30.30">
    <property type="match status" value="1"/>
</dbReference>
<reference evidence="3 4" key="1">
    <citation type="submission" date="2020-02" db="EMBL/GenBank/DDBJ databases">
        <title>Draft genome sequence of Limisphaera ngatamarikiensis NGM72.4T, a thermophilic Verrucomicrobia grouped in subdivision 3.</title>
        <authorList>
            <person name="Carere C.R."/>
            <person name="Steen J."/>
            <person name="Hugenholtz P."/>
            <person name="Stott M.B."/>
        </authorList>
    </citation>
    <scope>NUCLEOTIDE SEQUENCE [LARGE SCALE GENOMIC DNA]</scope>
    <source>
        <strain evidence="3 4">NGM72.4</strain>
    </source>
</reference>
<feature type="chain" id="PRO_5026754411" description="PA domain-containing protein" evidence="1">
    <location>
        <begin position="26"/>
        <end position="1193"/>
    </location>
</feature>
<dbReference type="InterPro" id="IPR003137">
    <property type="entry name" value="PA_domain"/>
</dbReference>
<evidence type="ECO:0000313" key="4">
    <source>
        <dbReference type="Proteomes" id="UP000477311"/>
    </source>
</evidence>
<dbReference type="EMBL" id="JAAKYA010000004">
    <property type="protein sequence ID" value="NGO37920.1"/>
    <property type="molecule type" value="Genomic_DNA"/>
</dbReference>
<sequence>MQRRILTLALGAAVALGVSSLRTRAGTITWTFDDWNDPSLVNLVVAGDATTIFTESWKQYFDGNPPTGGFLQLTPAAGGRSLAVVFPDIDNGAPVKAFRITMDVRAGNGTTERPADGFSISYVRENDPALSNIVQYVDPITGRGIVFGFAGGDDLSTAQSPLGSGLPENGSKTGVAIVFDAWQGNLLPDTPNNSDVEGVAVRVDDRTLIQVPMPNRNGGGCDVTDSMQTGPWTGGDGDYSVLAWCRLEVEKTADNRVYVTWKGRRILDGFQLQEYGVHKGRLILAGRTGGANQNVHFDNITLETTPAIEPVIKSLTINPDLRGWTLVIEDTPPAQATNVTQVIWNGTDVTANVTVTRSGNETIVTYTQATRLPPRSGNTIQVAFQSNLGQSLVGSASATTPDYFIMPTNYALPLSAVSGQPRGIAFGAIYQTLAENRNSRGDNQLNWTEEQILGLWGPNLITGPTPTSTDVLDYQNSGPFGTPNGNFQQGGSFVGLWEGADYDIRDLGFGSNPAKTSTDDGTIEWFAYVYFPTAGDYIMVVNSDDGFRLTTARNARDRMGDIISFFNGGRGNSTGLNAPTQQRIIVDQPGVYPIRGIVYNRAGGFNVEWYTRVDTNLFLVNSNATPQALQAWTSATGVGCYVQAAIPVRDAVDVSPSRSIRIELANGSTTVNANSIVLKVNSQTVTPTITSGATTVVTHPPIGPGGYWASGSTNTIELSFTDSAGTQYSYTWSFQVVNYRTLTQGLPLGSEDSTKPGFRVLTWKPIFGWTAPGEWDGVYPLTRIYAAEQLLAGYLRPNGATNQNQMVNGYFEYTGVVNWNGELDGLPWSGGPNQQGNFRDINGYPDEFPPGLPGLFDPNIPQSELLTKAGYSVEVLTWVVFPQAGAYRLGVNSDDGFLVTEGHQRPAKNGALMVSAPASVAGGYYAIHAPAGTARPLTNAPITGRIVPTDPILADGPLNNAAAVSNNIAICRRGGVGFSAKIRNCLLAGAKAVIVVNDRDEFNTAAGNQGPIPIEMGVGSEGYQDIPAVMIMLEHGNKLIAAAATNEVIGTINPIPVSWAAEGALGFFDGGRGSSDTLFDIVVPTPGVYPLRLMYFEGGGGDNCEWFSVLPDGTRALLNDPNNPNALKTYRAVTVQPPPTLSIAREGNNIILTFTGTLQQADAVTGPYTDVAGATSPYRVTITPGAKFYRARR</sequence>
<dbReference type="RefSeq" id="WP_165105153.1">
    <property type="nucleotide sequence ID" value="NZ_JAAKYA010000004.1"/>
</dbReference>
<dbReference type="Pfam" id="PF02225">
    <property type="entry name" value="PA"/>
    <property type="match status" value="1"/>
</dbReference>